<name>A0A3N4Z564_9MICO</name>
<feature type="region of interest" description="Disordered" evidence="1">
    <location>
        <begin position="276"/>
        <end position="296"/>
    </location>
</feature>
<keyword evidence="4" id="KW-1185">Reference proteome</keyword>
<gene>
    <name evidence="3" type="ORF">EDD32_2045</name>
</gene>
<organism evidence="3 4">
    <name type="scientific">Georgenia muralis</name>
    <dbReference type="NCBI Taxonomy" id="154117"/>
    <lineage>
        <taxon>Bacteria</taxon>
        <taxon>Bacillati</taxon>
        <taxon>Actinomycetota</taxon>
        <taxon>Actinomycetes</taxon>
        <taxon>Micrococcales</taxon>
        <taxon>Bogoriellaceae</taxon>
        <taxon>Georgenia</taxon>
    </lineage>
</organism>
<evidence type="ECO:0000313" key="3">
    <source>
        <dbReference type="EMBL" id="RPF27557.1"/>
    </source>
</evidence>
<keyword evidence="2" id="KW-0812">Transmembrane</keyword>
<proteinExistence type="predicted"/>
<feature type="compositionally biased region" description="Basic and acidic residues" evidence="1">
    <location>
        <begin position="285"/>
        <end position="296"/>
    </location>
</feature>
<accession>A0A3N4Z564</accession>
<feature type="region of interest" description="Disordered" evidence="1">
    <location>
        <begin position="1"/>
        <end position="20"/>
    </location>
</feature>
<feature type="transmembrane region" description="Helical" evidence="2">
    <location>
        <begin position="247"/>
        <end position="271"/>
    </location>
</feature>
<evidence type="ECO:0000256" key="2">
    <source>
        <dbReference type="SAM" id="Phobius"/>
    </source>
</evidence>
<comment type="caution">
    <text evidence="3">The sequence shown here is derived from an EMBL/GenBank/DDBJ whole genome shotgun (WGS) entry which is preliminary data.</text>
</comment>
<reference evidence="3 4" key="1">
    <citation type="submission" date="2018-11" db="EMBL/GenBank/DDBJ databases">
        <title>Sequencing the genomes of 1000 actinobacteria strains.</title>
        <authorList>
            <person name="Klenk H.-P."/>
        </authorList>
    </citation>
    <scope>NUCLEOTIDE SEQUENCE [LARGE SCALE GENOMIC DNA]</scope>
    <source>
        <strain evidence="3 4">DSM 14418</strain>
    </source>
</reference>
<evidence type="ECO:0000256" key="1">
    <source>
        <dbReference type="SAM" id="MobiDB-lite"/>
    </source>
</evidence>
<sequence>MSRGPVGRTTPGRTPAGPRSAHVTAAVALALTLVVLILAAALAPLAGATRAPEGTASPSPTPVAVDDGVPADVVEWFTTQTGPVLATEGAGELDELTAEERGRVVPGTVRPVMGWAPGVLDGTDLEPPALATRQWVAPLLLGEEPVGSLFVAADPDGAGPVLDHIDAAADLAAALAELDPAASLVYDAPLDAWFAVSDAVVRPVGEAAGEVLAGAVALETYQPFLAERYAAGDDPAQDHAPPVEGGGWGPVAVVAAVLVLVLAWAALVVWLRRPDPAAGEPAPDPARHPRDPRVRR</sequence>
<evidence type="ECO:0000313" key="4">
    <source>
        <dbReference type="Proteomes" id="UP000280726"/>
    </source>
</evidence>
<dbReference type="OrthoDB" id="5150010at2"/>
<dbReference type="Proteomes" id="UP000280726">
    <property type="component" value="Unassembled WGS sequence"/>
</dbReference>
<keyword evidence="2" id="KW-0472">Membrane</keyword>
<dbReference type="AlphaFoldDB" id="A0A3N4Z564"/>
<dbReference type="RefSeq" id="WP_123917179.1">
    <property type="nucleotide sequence ID" value="NZ_RKRA01000001.1"/>
</dbReference>
<keyword evidence="2" id="KW-1133">Transmembrane helix</keyword>
<dbReference type="EMBL" id="RKRA01000001">
    <property type="protein sequence ID" value="RPF27557.1"/>
    <property type="molecule type" value="Genomic_DNA"/>
</dbReference>
<protein>
    <submittedName>
        <fullName evidence="3">Uncharacterized protein</fullName>
    </submittedName>
</protein>